<dbReference type="Proteomes" id="UP000198406">
    <property type="component" value="Unassembled WGS sequence"/>
</dbReference>
<dbReference type="EMBL" id="BDSP01000234">
    <property type="protein sequence ID" value="GAX25845.1"/>
    <property type="molecule type" value="Genomic_DNA"/>
</dbReference>
<evidence type="ECO:0000256" key="1">
    <source>
        <dbReference type="SAM" id="Phobius"/>
    </source>
</evidence>
<keyword evidence="1" id="KW-0472">Membrane</keyword>
<dbReference type="InParanoid" id="A0A1Z5KI87"/>
<gene>
    <name evidence="2" type="ORF">FisN_6Hu117</name>
</gene>
<accession>A0A1Z5KI87</accession>
<keyword evidence="3" id="KW-1185">Reference proteome</keyword>
<comment type="caution">
    <text evidence="2">The sequence shown here is derived from an EMBL/GenBank/DDBJ whole genome shotgun (WGS) entry which is preliminary data.</text>
</comment>
<evidence type="ECO:0000313" key="3">
    <source>
        <dbReference type="Proteomes" id="UP000198406"/>
    </source>
</evidence>
<keyword evidence="1" id="KW-1133">Transmembrane helix</keyword>
<organism evidence="2 3">
    <name type="scientific">Fistulifera solaris</name>
    <name type="common">Oleaginous diatom</name>
    <dbReference type="NCBI Taxonomy" id="1519565"/>
    <lineage>
        <taxon>Eukaryota</taxon>
        <taxon>Sar</taxon>
        <taxon>Stramenopiles</taxon>
        <taxon>Ochrophyta</taxon>
        <taxon>Bacillariophyta</taxon>
        <taxon>Bacillariophyceae</taxon>
        <taxon>Bacillariophycidae</taxon>
        <taxon>Naviculales</taxon>
        <taxon>Naviculaceae</taxon>
        <taxon>Fistulifera</taxon>
    </lineage>
</organism>
<proteinExistence type="predicted"/>
<reference evidence="2 3" key="1">
    <citation type="journal article" date="2015" name="Plant Cell">
        <title>Oil accumulation by the oleaginous diatom Fistulifera solaris as revealed by the genome and transcriptome.</title>
        <authorList>
            <person name="Tanaka T."/>
            <person name="Maeda Y."/>
            <person name="Veluchamy A."/>
            <person name="Tanaka M."/>
            <person name="Abida H."/>
            <person name="Marechal E."/>
            <person name="Bowler C."/>
            <person name="Muto M."/>
            <person name="Sunaga Y."/>
            <person name="Tanaka M."/>
            <person name="Yoshino T."/>
            <person name="Taniguchi T."/>
            <person name="Fukuda Y."/>
            <person name="Nemoto M."/>
            <person name="Matsumoto M."/>
            <person name="Wong P.S."/>
            <person name="Aburatani S."/>
            <person name="Fujibuchi W."/>
        </authorList>
    </citation>
    <scope>NUCLEOTIDE SEQUENCE [LARGE SCALE GENOMIC DNA]</scope>
    <source>
        <strain evidence="2 3">JPCC DA0580</strain>
    </source>
</reference>
<name>A0A1Z5KI87_FISSO</name>
<sequence length="375" mass="38390">MNVFRRVHLYFFGYLLAIRIILSGALCSCSFESTGSNVNDCSEFCAIDIENDSIECAAAQSPWTLPETTFISGCTIVVCQDGACHNTTIDVGIESTVTCTTGACQDAELRVQATSVIVCEGDTSCPADSCQTNTCDGATIAAGVDSEIYCTGDACKETILSTDSNGAITCQGSTSCQTARMAAGIDTNVSCIYTGSSANNSGGTCRDTAIIADASCNISCHGDSTCQGMQLTSGVDAVIECLGVNACLDSSMTMGTGSKTICKDGALCDNQGAVENETVPETAPPVPDVQTIFEQSTDLPATVPTSAPSDATLGVLVPPPGKTAAQAVSRTAAPTAGEAVSVASSASNDYFVARCLPTVAMTALLLFNGSTMFMI</sequence>
<evidence type="ECO:0000313" key="2">
    <source>
        <dbReference type="EMBL" id="GAX25845.1"/>
    </source>
</evidence>
<keyword evidence="1" id="KW-0812">Transmembrane</keyword>
<feature type="transmembrane region" description="Helical" evidence="1">
    <location>
        <begin position="7"/>
        <end position="26"/>
    </location>
</feature>
<protein>
    <submittedName>
        <fullName evidence="2">Uncharacterized protein</fullName>
    </submittedName>
</protein>
<dbReference type="AlphaFoldDB" id="A0A1Z5KI87"/>